<dbReference type="GO" id="GO:0016787">
    <property type="term" value="F:hydrolase activity"/>
    <property type="evidence" value="ECO:0007669"/>
    <property type="project" value="UniProtKB-KW"/>
</dbReference>
<dbReference type="InterPro" id="IPR000868">
    <property type="entry name" value="Isochorismatase-like_dom"/>
</dbReference>
<sequence>MHTKNTALLLIDFQNDYFEGGKYPQHGADSLLPRLRQVISAAKAAQMPIIAIRHLGSAAAPFFNEGSAGAQLHQQLHPAQDAMGWIVDKRHADSFRNTQLADLLQKLKVSRLLLAGMMTQNCITHTALSPWGTGLEMVVLEDLCAAPDPLVHAIAIRALADRVTVSSSQDWFA</sequence>
<dbReference type="SUPFAM" id="SSF52499">
    <property type="entry name" value="Isochorismatase-like hydrolases"/>
    <property type="match status" value="1"/>
</dbReference>
<dbReference type="AlphaFoldDB" id="A0A974XQ31"/>
<organism evidence="3 4">
    <name type="scientific">Shewanella cyperi</name>
    <dbReference type="NCBI Taxonomy" id="2814292"/>
    <lineage>
        <taxon>Bacteria</taxon>
        <taxon>Pseudomonadati</taxon>
        <taxon>Pseudomonadota</taxon>
        <taxon>Gammaproteobacteria</taxon>
        <taxon>Alteromonadales</taxon>
        <taxon>Shewanellaceae</taxon>
        <taxon>Shewanella</taxon>
    </lineage>
</organism>
<accession>A0A974XQ31</accession>
<dbReference type="PANTHER" id="PTHR43540:SF15">
    <property type="entry name" value="BLR5631 PROTEIN"/>
    <property type="match status" value="1"/>
</dbReference>
<evidence type="ECO:0000313" key="3">
    <source>
        <dbReference type="EMBL" id="QSX31196.1"/>
    </source>
</evidence>
<keyword evidence="4" id="KW-1185">Reference proteome</keyword>
<gene>
    <name evidence="3" type="ORF">JYB88_06050</name>
</gene>
<dbReference type="InterPro" id="IPR036380">
    <property type="entry name" value="Isochorismatase-like_sf"/>
</dbReference>
<name>A0A974XQ31_9GAMM</name>
<proteinExistence type="predicted"/>
<dbReference type="CDD" id="cd01014">
    <property type="entry name" value="nicotinamidase_related"/>
    <property type="match status" value="1"/>
</dbReference>
<protein>
    <submittedName>
        <fullName evidence="3">Cysteine hydrolase</fullName>
    </submittedName>
</protein>
<evidence type="ECO:0000259" key="2">
    <source>
        <dbReference type="Pfam" id="PF00857"/>
    </source>
</evidence>
<dbReference type="EMBL" id="CP071504">
    <property type="protein sequence ID" value="QSX31196.1"/>
    <property type="molecule type" value="Genomic_DNA"/>
</dbReference>
<dbReference type="Proteomes" id="UP000663281">
    <property type="component" value="Chromosome"/>
</dbReference>
<dbReference type="RefSeq" id="WP_207325829.1">
    <property type="nucleotide sequence ID" value="NZ_CP071504.1"/>
</dbReference>
<feature type="domain" description="Isochorismatase-like" evidence="2">
    <location>
        <begin position="6"/>
        <end position="165"/>
    </location>
</feature>
<reference evidence="3 4" key="1">
    <citation type="submission" date="2021-03" db="EMBL/GenBank/DDBJ databases">
        <title>Novel species identification of genus Shewanella.</title>
        <authorList>
            <person name="Liu G."/>
            <person name="Zhang Q."/>
        </authorList>
    </citation>
    <scope>NUCLEOTIDE SEQUENCE [LARGE SCALE GENOMIC DNA]</scope>
    <source>
        <strain evidence="3 4">FJAT-53726</strain>
    </source>
</reference>
<evidence type="ECO:0000256" key="1">
    <source>
        <dbReference type="ARBA" id="ARBA00022801"/>
    </source>
</evidence>
<evidence type="ECO:0000313" key="4">
    <source>
        <dbReference type="Proteomes" id="UP000663281"/>
    </source>
</evidence>
<keyword evidence="1 3" id="KW-0378">Hydrolase</keyword>
<dbReference type="Gene3D" id="3.40.50.850">
    <property type="entry name" value="Isochorismatase-like"/>
    <property type="match status" value="1"/>
</dbReference>
<dbReference type="KEGG" id="scyp:JYB88_06050"/>
<dbReference type="InterPro" id="IPR050272">
    <property type="entry name" value="Isochorismatase-like_hydrls"/>
</dbReference>
<dbReference type="Pfam" id="PF00857">
    <property type="entry name" value="Isochorismatase"/>
    <property type="match status" value="1"/>
</dbReference>
<dbReference type="PANTHER" id="PTHR43540">
    <property type="entry name" value="PEROXYUREIDOACRYLATE/UREIDOACRYLATE AMIDOHYDROLASE-RELATED"/>
    <property type="match status" value="1"/>
</dbReference>